<dbReference type="Gene3D" id="1.20.140.10">
    <property type="entry name" value="Butyryl-CoA Dehydrogenase, subunit A, domain 3"/>
    <property type="match status" value="1"/>
</dbReference>
<evidence type="ECO:0000256" key="3">
    <source>
        <dbReference type="ARBA" id="ARBA00022630"/>
    </source>
</evidence>
<dbReference type="Pfam" id="PF02771">
    <property type="entry name" value="Acyl-CoA_dh_N"/>
    <property type="match status" value="1"/>
</dbReference>
<keyword evidence="3" id="KW-0285">Flavoprotein</keyword>
<proteinExistence type="inferred from homology"/>
<keyword evidence="9" id="KW-1185">Reference proteome</keyword>
<dbReference type="InterPro" id="IPR036250">
    <property type="entry name" value="AcylCo_DH-like_C"/>
</dbReference>
<evidence type="ECO:0000256" key="4">
    <source>
        <dbReference type="ARBA" id="ARBA00022827"/>
    </source>
</evidence>
<evidence type="ECO:0000313" key="8">
    <source>
        <dbReference type="EMBL" id="MDN4465374.1"/>
    </source>
</evidence>
<dbReference type="InterPro" id="IPR013786">
    <property type="entry name" value="AcylCoA_DH/ox_N"/>
</dbReference>
<dbReference type="InterPro" id="IPR037069">
    <property type="entry name" value="AcylCoA_DH/ox_N_sf"/>
</dbReference>
<dbReference type="Pfam" id="PF00441">
    <property type="entry name" value="Acyl-CoA_dh_1"/>
    <property type="match status" value="1"/>
</dbReference>
<protein>
    <submittedName>
        <fullName evidence="8">Acyl-CoA/acyl-ACP dehydrogenase</fullName>
    </submittedName>
</protein>
<dbReference type="InterPro" id="IPR009100">
    <property type="entry name" value="AcylCoA_DH/oxidase_NM_dom_sf"/>
</dbReference>
<sequence>MDLLPTEDQLQISDTVGELFQRVLPKELLRARAVEPDAITREDWATCMETGLLALGVAEDRGGVGLGLAEEALAFREIGRHLAPGPFLSSLLAARIAAEAGDAALYESIVSGETQVGLVVMRPSATFVDGTLAGEVYLLDATAADLVLAVGADGASLIPRTALADVGAVDAIDPGTRLESARADSVRGILDCADPGIRARGLVLAAAILAGVAEACRDAATEHAKTREQFGRPIGVNQAIKHRCADMAVQSDAATSQVFYAAATMDAAYADAAFQAAVAHLVAAHAAIENSQNTVQVHGGMGYTWEHDSHLYVKRARVWASALGLTDDDCELVLSAVVV</sequence>
<dbReference type="SUPFAM" id="SSF47203">
    <property type="entry name" value="Acyl-CoA dehydrogenase C-terminal domain-like"/>
    <property type="match status" value="1"/>
</dbReference>
<dbReference type="EMBL" id="JAHWXI010000018">
    <property type="protein sequence ID" value="MDN4465374.1"/>
    <property type="molecule type" value="Genomic_DNA"/>
</dbReference>
<evidence type="ECO:0000256" key="2">
    <source>
        <dbReference type="ARBA" id="ARBA00009347"/>
    </source>
</evidence>
<comment type="cofactor">
    <cofactor evidence="1">
        <name>FAD</name>
        <dbReference type="ChEBI" id="CHEBI:57692"/>
    </cofactor>
</comment>
<dbReference type="InterPro" id="IPR009075">
    <property type="entry name" value="AcylCo_DH/oxidase_C"/>
</dbReference>
<dbReference type="Proteomes" id="UP001172731">
    <property type="component" value="Unassembled WGS sequence"/>
</dbReference>
<dbReference type="SUPFAM" id="SSF56645">
    <property type="entry name" value="Acyl-CoA dehydrogenase NM domain-like"/>
    <property type="match status" value="1"/>
</dbReference>
<keyword evidence="5" id="KW-0560">Oxidoreductase</keyword>
<comment type="caution">
    <text evidence="8">The sequence shown here is derived from an EMBL/GenBank/DDBJ whole genome shotgun (WGS) entry which is preliminary data.</text>
</comment>
<evidence type="ECO:0000256" key="1">
    <source>
        <dbReference type="ARBA" id="ARBA00001974"/>
    </source>
</evidence>
<keyword evidence="4" id="KW-0274">FAD</keyword>
<dbReference type="Gene3D" id="1.10.540.10">
    <property type="entry name" value="Acyl-CoA dehydrogenase/oxidase, N-terminal domain"/>
    <property type="match status" value="1"/>
</dbReference>
<comment type="similarity">
    <text evidence="2">Belongs to the acyl-CoA dehydrogenase family.</text>
</comment>
<gene>
    <name evidence="8" type="ORF">KZC48_13350</name>
</gene>
<dbReference type="RefSeq" id="WP_301135291.1">
    <property type="nucleotide sequence ID" value="NZ_BAAAUQ010000016.1"/>
</dbReference>
<accession>A0ABT8FVN7</accession>
<evidence type="ECO:0000313" key="9">
    <source>
        <dbReference type="Proteomes" id="UP001172731"/>
    </source>
</evidence>
<evidence type="ECO:0000259" key="7">
    <source>
        <dbReference type="Pfam" id="PF02771"/>
    </source>
</evidence>
<evidence type="ECO:0000256" key="5">
    <source>
        <dbReference type="ARBA" id="ARBA00023002"/>
    </source>
</evidence>
<dbReference type="PANTHER" id="PTHR43884:SF20">
    <property type="entry name" value="ACYL-COA DEHYDROGENASE FADE28"/>
    <property type="match status" value="1"/>
</dbReference>
<reference evidence="8" key="1">
    <citation type="submission" date="2021-06" db="EMBL/GenBank/DDBJ databases">
        <title>Genome-based taxonomic framework of Microbacterium strains isolated from marine environment, the description of four new species and reclassification of four preexisting species.</title>
        <authorList>
            <person name="Lee S.D."/>
            <person name="Kim S.-M."/>
            <person name="Byeon Y.-S."/>
            <person name="Yang H.L."/>
            <person name="Kim I.S."/>
        </authorList>
    </citation>
    <scope>NUCLEOTIDE SEQUENCE</scope>
    <source>
        <strain evidence="8">KACC 20510</strain>
    </source>
</reference>
<dbReference type="PANTHER" id="PTHR43884">
    <property type="entry name" value="ACYL-COA DEHYDROGENASE"/>
    <property type="match status" value="1"/>
</dbReference>
<feature type="domain" description="Acyl-CoA dehydrogenase/oxidase N-terminal" evidence="7">
    <location>
        <begin position="6"/>
        <end position="102"/>
    </location>
</feature>
<name>A0ABT8FVN7_9MICO</name>
<feature type="domain" description="Acyl-CoA dehydrogenase/oxidase C-terminal" evidence="6">
    <location>
        <begin position="204"/>
        <end position="324"/>
    </location>
</feature>
<organism evidence="8 9">
    <name type="scientific">Microbacterium aurantiacum</name>
    <dbReference type="NCBI Taxonomy" id="162393"/>
    <lineage>
        <taxon>Bacteria</taxon>
        <taxon>Bacillati</taxon>
        <taxon>Actinomycetota</taxon>
        <taxon>Actinomycetes</taxon>
        <taxon>Micrococcales</taxon>
        <taxon>Microbacteriaceae</taxon>
        <taxon>Microbacterium</taxon>
    </lineage>
</organism>
<evidence type="ECO:0000259" key="6">
    <source>
        <dbReference type="Pfam" id="PF00441"/>
    </source>
</evidence>